<protein>
    <submittedName>
        <fullName evidence="6">ABC-type proline/glycine betaine transport system, ATPase component</fullName>
    </submittedName>
</protein>
<organism evidence="6 7">
    <name type="scientific">Marinobacter subterrani</name>
    <dbReference type="NCBI Taxonomy" id="1658765"/>
    <lineage>
        <taxon>Bacteria</taxon>
        <taxon>Pseudomonadati</taxon>
        <taxon>Pseudomonadota</taxon>
        <taxon>Gammaproteobacteria</taxon>
        <taxon>Pseudomonadales</taxon>
        <taxon>Marinobacteraceae</taxon>
        <taxon>Marinobacter</taxon>
    </lineage>
</organism>
<comment type="caution">
    <text evidence="6">The sequence shown here is derived from an EMBL/GenBank/DDBJ whole genome shotgun (WGS) entry which is preliminary data.</text>
</comment>
<dbReference type="PATRIC" id="fig|1658765.3.peg.1750"/>
<evidence type="ECO:0000256" key="2">
    <source>
        <dbReference type="ARBA" id="ARBA00022448"/>
    </source>
</evidence>
<dbReference type="PANTHER" id="PTHR43117:SF5">
    <property type="entry name" value="GLYCINE BETAINE UPTAKE SYSTEM ATP-BINDING PROTEIN YEHX"/>
    <property type="match status" value="1"/>
</dbReference>
<dbReference type="FunFam" id="3.40.50.300:FF:000425">
    <property type="entry name" value="Probable ABC transporter, ATP-binding subunit"/>
    <property type="match status" value="1"/>
</dbReference>
<dbReference type="SUPFAM" id="SSF52540">
    <property type="entry name" value="P-loop containing nucleoside triphosphate hydrolases"/>
    <property type="match status" value="1"/>
</dbReference>
<dbReference type="SMART" id="SM00382">
    <property type="entry name" value="AAA"/>
    <property type="match status" value="1"/>
</dbReference>
<dbReference type="InterPro" id="IPR027417">
    <property type="entry name" value="P-loop_NTPase"/>
</dbReference>
<dbReference type="PROSITE" id="PS50893">
    <property type="entry name" value="ABC_TRANSPORTER_2"/>
    <property type="match status" value="1"/>
</dbReference>
<feature type="domain" description="ABC transporter" evidence="5">
    <location>
        <begin position="2"/>
        <end position="236"/>
    </location>
</feature>
<comment type="similarity">
    <text evidence="1">Belongs to the ABC transporter superfamily.</text>
</comment>
<keyword evidence="2" id="KW-0813">Transport</keyword>
<evidence type="ECO:0000256" key="1">
    <source>
        <dbReference type="ARBA" id="ARBA00005417"/>
    </source>
</evidence>
<evidence type="ECO:0000256" key="4">
    <source>
        <dbReference type="ARBA" id="ARBA00022840"/>
    </source>
</evidence>
<dbReference type="GO" id="GO:0016887">
    <property type="term" value="F:ATP hydrolysis activity"/>
    <property type="evidence" value="ECO:0007669"/>
    <property type="project" value="InterPro"/>
</dbReference>
<reference evidence="6 7" key="1">
    <citation type="submission" date="2015-06" db="EMBL/GenBank/DDBJ databases">
        <title>Marinobacter subterrani, a genetically tractable neutrophilic iron-oxidizing strain isolated from the Soudan Iron Mine.</title>
        <authorList>
            <person name="Bonis B.M."/>
            <person name="Gralnick J.A."/>
        </authorList>
    </citation>
    <scope>NUCLEOTIDE SEQUENCE [LARGE SCALE GENOMIC DNA]</scope>
    <source>
        <strain evidence="6 7">JG233</strain>
    </source>
</reference>
<dbReference type="EMBL" id="LFBU01000001">
    <property type="protein sequence ID" value="KMQ75548.1"/>
    <property type="molecule type" value="Genomic_DNA"/>
</dbReference>
<gene>
    <name evidence="6" type="ORF">Msub_11756</name>
</gene>
<evidence type="ECO:0000313" key="6">
    <source>
        <dbReference type="EMBL" id="KMQ75548.1"/>
    </source>
</evidence>
<accession>A0A0J7JAS3</accession>
<dbReference type="InterPro" id="IPR003593">
    <property type="entry name" value="AAA+_ATPase"/>
</dbReference>
<dbReference type="GO" id="GO:0005524">
    <property type="term" value="F:ATP binding"/>
    <property type="evidence" value="ECO:0007669"/>
    <property type="project" value="UniProtKB-KW"/>
</dbReference>
<dbReference type="Proteomes" id="UP000036102">
    <property type="component" value="Unassembled WGS sequence"/>
</dbReference>
<dbReference type="GO" id="GO:0015697">
    <property type="term" value="P:quaternary ammonium group transport"/>
    <property type="evidence" value="ECO:0007669"/>
    <property type="project" value="UniProtKB-ARBA"/>
</dbReference>
<dbReference type="InterPro" id="IPR017871">
    <property type="entry name" value="ABC_transporter-like_CS"/>
</dbReference>
<dbReference type="SUPFAM" id="SSF54631">
    <property type="entry name" value="CBS-domain pair"/>
    <property type="match status" value="1"/>
</dbReference>
<proteinExistence type="inferred from homology"/>
<dbReference type="Pfam" id="PF00005">
    <property type="entry name" value="ABC_tran"/>
    <property type="match status" value="1"/>
</dbReference>
<dbReference type="PANTHER" id="PTHR43117">
    <property type="entry name" value="OSMOPROTECTANT IMPORT ATP-BINDING PROTEIN OSMV"/>
    <property type="match status" value="1"/>
</dbReference>
<name>A0A0J7JAS3_9GAMM</name>
<dbReference type="STRING" id="1658765.Msub_11756"/>
<dbReference type="RefSeq" id="WP_048495629.1">
    <property type="nucleotide sequence ID" value="NZ_LFBU01000001.1"/>
</dbReference>
<sequence>MIELKNVTRRFGDAVAVDRINLTVETGEVCVLVGSSGCGKSTTLRMINRLLPLSEGEILVDGEDITTMNPEQLRLNMGYVIQGTGLFPHWTVARNIAMVPQLLKWPRERIDERVHELLTLLDLDPATHANKYPQQLSGGQAQRVGVARALAADPNILLMDEPFGALDAITRENLQLEMLRIQRQVRKTTVFVTHDIDEALKLATRIAVMDQGRIIQHDTPENILRRPATEFVENLVGKQDRGLKLMSLRNVRDLMQIHPEPRQPEPGAEGLKEDDSLRVALSMMLWQDCHQVLVFNAEGQETGTITRERIIGEGA</sequence>
<keyword evidence="4" id="KW-0067">ATP-binding</keyword>
<evidence type="ECO:0000259" key="5">
    <source>
        <dbReference type="PROSITE" id="PS50893"/>
    </source>
</evidence>
<dbReference type="OrthoDB" id="9802264at2"/>
<keyword evidence="3" id="KW-0547">Nucleotide-binding</keyword>
<evidence type="ECO:0000256" key="3">
    <source>
        <dbReference type="ARBA" id="ARBA00022741"/>
    </source>
</evidence>
<dbReference type="InterPro" id="IPR003439">
    <property type="entry name" value="ABC_transporter-like_ATP-bd"/>
</dbReference>
<dbReference type="InterPro" id="IPR046342">
    <property type="entry name" value="CBS_dom_sf"/>
</dbReference>
<evidence type="ECO:0000313" key="7">
    <source>
        <dbReference type="Proteomes" id="UP000036102"/>
    </source>
</evidence>
<dbReference type="Gene3D" id="3.40.50.300">
    <property type="entry name" value="P-loop containing nucleotide triphosphate hydrolases"/>
    <property type="match status" value="1"/>
</dbReference>
<dbReference type="PROSITE" id="PS00211">
    <property type="entry name" value="ABC_TRANSPORTER_1"/>
    <property type="match status" value="1"/>
</dbReference>
<dbReference type="AlphaFoldDB" id="A0A0J7JAS3"/>
<keyword evidence="7" id="KW-1185">Reference proteome</keyword>